<dbReference type="InterPro" id="IPR010998">
    <property type="entry name" value="Integrase_recombinase_N"/>
</dbReference>
<dbReference type="InterPro" id="IPR024457">
    <property type="entry name" value="Putative_integrase_N"/>
</dbReference>
<dbReference type="RefSeq" id="WP_155306124.1">
    <property type="nucleotide sequence ID" value="NZ_AP021875.1"/>
</dbReference>
<keyword evidence="2" id="KW-0233">DNA recombination</keyword>
<name>A0A5K7ZMP1_9BACT</name>
<dbReference type="Pfam" id="PF12835">
    <property type="entry name" value="Integrase_1"/>
    <property type="match status" value="1"/>
</dbReference>
<evidence type="ECO:0000259" key="4">
    <source>
        <dbReference type="Pfam" id="PF12835"/>
    </source>
</evidence>
<dbReference type="InterPro" id="IPR011010">
    <property type="entry name" value="DNA_brk_join_enz"/>
</dbReference>
<evidence type="ECO:0000256" key="1">
    <source>
        <dbReference type="ARBA" id="ARBA00023125"/>
    </source>
</evidence>
<organism evidence="5 6">
    <name type="scientific">Desulfosarcina widdelii</name>
    <dbReference type="NCBI Taxonomy" id="947919"/>
    <lineage>
        <taxon>Bacteria</taxon>
        <taxon>Pseudomonadati</taxon>
        <taxon>Thermodesulfobacteriota</taxon>
        <taxon>Desulfobacteria</taxon>
        <taxon>Desulfobacterales</taxon>
        <taxon>Desulfosarcinaceae</taxon>
        <taxon>Desulfosarcina</taxon>
    </lineage>
</organism>
<dbReference type="KEGG" id="dwd:DSCW_47840"/>
<keyword evidence="1" id="KW-0238">DNA-binding</keyword>
<evidence type="ECO:0000256" key="2">
    <source>
        <dbReference type="ARBA" id="ARBA00023172"/>
    </source>
</evidence>
<dbReference type="Proteomes" id="UP000427769">
    <property type="component" value="Chromosome"/>
</dbReference>
<gene>
    <name evidence="5" type="ORF">DSCW_47840</name>
</gene>
<proteinExistence type="predicted"/>
<sequence length="317" mass="36423">MSNSTRTDTLVMQAIRIIQKSRFGSAKTRHNHIKEARRFVDTIRELGYGVKRWKNITNKHVQEAVNKWKEEGLQVATVKEYLSGVRTVCRMYGNDRIAPTNDVFGIENRVFVDNRDKSLPQEVFQRVVSELKDSSNTDDRRIAAQLQLERYLGLRAEEGCKFNAHQALMDDRRVFIQHGTKGGRERIIHEVTVEGMAAIQYARKISGKNNLIPNNQSERQWIQKYYRIIRGKGISKRACGASSHGCRHAYAQDRYESITGFKAPCKFETKTEFRQNAKNIAGPTWRELNQDARQIIKAELGHGPDRDDVVSQYLGAI</sequence>
<dbReference type="OrthoDB" id="5444728at2"/>
<protein>
    <submittedName>
        <fullName evidence="5">Integrase</fullName>
    </submittedName>
</protein>
<evidence type="ECO:0000313" key="6">
    <source>
        <dbReference type="Proteomes" id="UP000427769"/>
    </source>
</evidence>
<dbReference type="Gene3D" id="1.10.443.10">
    <property type="entry name" value="Intergrase catalytic core"/>
    <property type="match status" value="1"/>
</dbReference>
<feature type="domain" description="Integrase catalytic" evidence="4">
    <location>
        <begin position="119"/>
        <end position="253"/>
    </location>
</feature>
<dbReference type="AlphaFoldDB" id="A0A5K7ZMP1"/>
<dbReference type="EMBL" id="AP021875">
    <property type="protein sequence ID" value="BBO77367.1"/>
    <property type="molecule type" value="Genomic_DNA"/>
</dbReference>
<evidence type="ECO:0000313" key="5">
    <source>
        <dbReference type="EMBL" id="BBO77367.1"/>
    </source>
</evidence>
<dbReference type="GO" id="GO:0006310">
    <property type="term" value="P:DNA recombination"/>
    <property type="evidence" value="ECO:0007669"/>
    <property type="project" value="UniProtKB-KW"/>
</dbReference>
<keyword evidence="6" id="KW-1185">Reference proteome</keyword>
<dbReference type="InterPro" id="IPR024456">
    <property type="entry name" value="Integrase_catalytic_putative"/>
</dbReference>
<reference evidence="5 6" key="1">
    <citation type="submission" date="2019-11" db="EMBL/GenBank/DDBJ databases">
        <title>Comparative genomics of hydrocarbon-degrading Desulfosarcina strains.</title>
        <authorList>
            <person name="Watanabe M."/>
            <person name="Kojima H."/>
            <person name="Fukui M."/>
        </authorList>
    </citation>
    <scope>NUCLEOTIDE SEQUENCE [LARGE SCALE GENOMIC DNA]</scope>
    <source>
        <strain evidence="5 6">PP31</strain>
    </source>
</reference>
<dbReference type="GO" id="GO:0015074">
    <property type="term" value="P:DNA integration"/>
    <property type="evidence" value="ECO:0007669"/>
    <property type="project" value="InterPro"/>
</dbReference>
<evidence type="ECO:0000259" key="3">
    <source>
        <dbReference type="Pfam" id="PF12834"/>
    </source>
</evidence>
<feature type="domain" description="Putative integrase N-terminal" evidence="3">
    <location>
        <begin position="15"/>
        <end position="98"/>
    </location>
</feature>
<dbReference type="InterPro" id="IPR013762">
    <property type="entry name" value="Integrase-like_cat_sf"/>
</dbReference>
<dbReference type="GO" id="GO:0003677">
    <property type="term" value="F:DNA binding"/>
    <property type="evidence" value="ECO:0007669"/>
    <property type="project" value="UniProtKB-KW"/>
</dbReference>
<accession>A0A5K7ZMP1</accession>
<dbReference type="Pfam" id="PF12834">
    <property type="entry name" value="Phage_int_SAM_2"/>
    <property type="match status" value="1"/>
</dbReference>
<dbReference type="Gene3D" id="1.10.150.130">
    <property type="match status" value="1"/>
</dbReference>
<dbReference type="SUPFAM" id="SSF56349">
    <property type="entry name" value="DNA breaking-rejoining enzymes"/>
    <property type="match status" value="1"/>
</dbReference>